<evidence type="ECO:0000256" key="2">
    <source>
        <dbReference type="SAM" id="MobiDB-lite"/>
    </source>
</evidence>
<proteinExistence type="inferred from homology"/>
<feature type="compositionally biased region" description="Basic and acidic residues" evidence="2">
    <location>
        <begin position="74"/>
        <end position="90"/>
    </location>
</feature>
<reference evidence="3" key="2">
    <citation type="submission" date="2025-09" db="UniProtKB">
        <authorList>
            <consortium name="Ensembl"/>
        </authorList>
    </citation>
    <scope>IDENTIFICATION</scope>
</reference>
<dbReference type="Pfam" id="PF06046">
    <property type="entry name" value="Sec6"/>
    <property type="match status" value="1"/>
</dbReference>
<dbReference type="OMA" id="YMDYPDI"/>
<sequence length="775" mass="88783">MDENKKETLEINGKVKSPSVPKSPTKSLGVDEDADCVPELHSPCRHVKDGNDEKSFQRNFIGRLSGRKKKGKTSIKDKASKMDESKKETETLETNETMESPSKPGSPVKSLKDENVDCVSELSSPPQKDENENEGKGPQQGLMRRISKHFSMKNFQKKESNFAGDAADSSLDNENGDPIRREPLSVMQIYELIEKRQLLEAFANIMGLEDELLAEKDVKKYEDSPKEYFRKARDVDLLYTSVSKMITSIVEESLDRPSIDVLKSLGTLIDEEEKAHAGAKATEPPEPDGLGTARQWRELWKEAVTESVRGRVLKVPVPLRDDNSSWLAIHLGYLRKCIGEDLLKIKGSVKKCYPDNYKVCDVYVESFHGAISSHLQSILQQSLEFNELYAVLDWVAHIYLGELFLGHPELKPEVKLENLPPLLPTEVWNKLKNDYLNSTKGKIKCCLDNILKLERIQMWEREEEPEDLQDTYCSSLSFDIQTLIGEHTMASGKISKSLEASTLEISIKELKEFIPRFGKAFLEWGKVKDHPLFLPYLVSYINTFHNLRMGLQSKFNINCPELNKILTDLTQSCKNNFLNKLKPKTQPMFKKILTEALIVNSGTMDCAIMTILSIIKQFSQHLQHLDQPSNQDFINEVHRYVVKEYITEAIKPRRMRRRKQEELSQKMNQEATMIHETFTELGSDAAWLAPAIPYIANIIGERKKQKIKDQVKDMWENYPDVRKEHIAAILSLCGLWRHKRQSILQQLSRPKDREEMGHDRELFAMIEAPTIVSCF</sequence>
<dbReference type="InterPro" id="IPR042532">
    <property type="entry name" value="EXOC3/Sec6_C"/>
</dbReference>
<keyword evidence="4" id="KW-1185">Reference proteome</keyword>
<dbReference type="GO" id="GO:0000149">
    <property type="term" value="F:SNARE binding"/>
    <property type="evidence" value="ECO:0007669"/>
    <property type="project" value="TreeGrafter"/>
</dbReference>
<dbReference type="GeneTree" id="ENSGT01030000234613"/>
<evidence type="ECO:0000256" key="1">
    <source>
        <dbReference type="ARBA" id="ARBA00009447"/>
    </source>
</evidence>
<organism evidence="3 4">
    <name type="scientific">Sphenodon punctatus</name>
    <name type="common">Tuatara</name>
    <name type="synonym">Hatteria punctata</name>
    <dbReference type="NCBI Taxonomy" id="8508"/>
    <lineage>
        <taxon>Eukaryota</taxon>
        <taxon>Metazoa</taxon>
        <taxon>Chordata</taxon>
        <taxon>Craniata</taxon>
        <taxon>Vertebrata</taxon>
        <taxon>Euteleostomi</taxon>
        <taxon>Lepidosauria</taxon>
        <taxon>Sphenodontia</taxon>
        <taxon>Sphenodontidae</taxon>
        <taxon>Sphenodon</taxon>
    </lineage>
</organism>
<accession>A0A8D0GXJ0</accession>
<feature type="compositionally biased region" description="Basic and acidic residues" evidence="2">
    <location>
        <begin position="46"/>
        <end position="56"/>
    </location>
</feature>
<dbReference type="GO" id="GO:0051601">
    <property type="term" value="P:exocyst localization"/>
    <property type="evidence" value="ECO:0007669"/>
    <property type="project" value="TreeGrafter"/>
</dbReference>
<dbReference type="PANTHER" id="PTHR21292">
    <property type="entry name" value="EXOCYST COMPLEX COMPONENT SEC6-RELATED"/>
    <property type="match status" value="1"/>
</dbReference>
<evidence type="ECO:0000313" key="4">
    <source>
        <dbReference type="Proteomes" id="UP000694392"/>
    </source>
</evidence>
<dbReference type="Ensembl" id="ENSSPUT00000011878.1">
    <property type="protein sequence ID" value="ENSSPUP00000011145.1"/>
    <property type="gene ID" value="ENSSPUG00000008564.1"/>
</dbReference>
<feature type="region of interest" description="Disordered" evidence="2">
    <location>
        <begin position="1"/>
        <end position="142"/>
    </location>
</feature>
<dbReference type="Proteomes" id="UP000694392">
    <property type="component" value="Unplaced"/>
</dbReference>
<gene>
    <name evidence="3" type="primary">EXOC3L4</name>
</gene>
<comment type="similarity">
    <text evidence="1">Belongs to the SEC6 family.</text>
</comment>
<dbReference type="PANTHER" id="PTHR21292:SF14">
    <property type="entry name" value="EXOCYST COMPLEX COMPONENT 3-LIKE PROTEIN 4"/>
    <property type="match status" value="1"/>
</dbReference>
<protein>
    <submittedName>
        <fullName evidence="3">Exocyst complex component 3 like 4</fullName>
    </submittedName>
</protein>
<dbReference type="GO" id="GO:0000145">
    <property type="term" value="C:exocyst"/>
    <property type="evidence" value="ECO:0007669"/>
    <property type="project" value="InterPro"/>
</dbReference>
<dbReference type="Gene3D" id="1.10.357.70">
    <property type="entry name" value="Exocyst complex component Sec6, C-terminal domain"/>
    <property type="match status" value="1"/>
</dbReference>
<reference evidence="3" key="1">
    <citation type="submission" date="2025-08" db="UniProtKB">
        <authorList>
            <consortium name="Ensembl"/>
        </authorList>
    </citation>
    <scope>IDENTIFICATION</scope>
</reference>
<name>A0A8D0GXJ0_SPHPU</name>
<feature type="compositionally biased region" description="Low complexity" evidence="2">
    <location>
        <begin position="14"/>
        <end position="27"/>
    </location>
</feature>
<dbReference type="InterPro" id="IPR010326">
    <property type="entry name" value="EXOC3/Sec6"/>
</dbReference>
<dbReference type="AlphaFoldDB" id="A0A8D0GXJ0"/>
<dbReference type="GO" id="GO:0006887">
    <property type="term" value="P:exocytosis"/>
    <property type="evidence" value="ECO:0007669"/>
    <property type="project" value="InterPro"/>
</dbReference>
<evidence type="ECO:0000313" key="3">
    <source>
        <dbReference type="Ensembl" id="ENSSPUP00000011145.1"/>
    </source>
</evidence>